<keyword evidence="4" id="KW-1185">Reference proteome</keyword>
<dbReference type="PANTHER" id="PTHR33490">
    <property type="entry name" value="BLR5614 PROTEIN-RELATED"/>
    <property type="match status" value="1"/>
</dbReference>
<organism evidence="3 4">
    <name type="scientific">Pyxidicoccus fallax</name>
    <dbReference type="NCBI Taxonomy" id="394095"/>
    <lineage>
        <taxon>Bacteria</taxon>
        <taxon>Pseudomonadati</taxon>
        <taxon>Myxococcota</taxon>
        <taxon>Myxococcia</taxon>
        <taxon>Myxococcales</taxon>
        <taxon>Cystobacterineae</taxon>
        <taxon>Myxococcaceae</taxon>
        <taxon>Pyxidicoccus</taxon>
    </lineage>
</organism>
<reference evidence="3 4" key="1">
    <citation type="submission" date="2020-04" db="EMBL/GenBank/DDBJ databases">
        <title>Draft genome of Pyxidicoccus fallax type strain.</title>
        <authorList>
            <person name="Whitworth D.E."/>
        </authorList>
    </citation>
    <scope>NUCLEOTIDE SEQUENCE [LARGE SCALE GENOMIC DNA]</scope>
    <source>
        <strain evidence="3 4">DSM 14698</strain>
    </source>
</reference>
<dbReference type="EMBL" id="JABBJJ010000083">
    <property type="protein sequence ID" value="NMO16964.1"/>
    <property type="molecule type" value="Genomic_DNA"/>
</dbReference>
<dbReference type="Proteomes" id="UP000518300">
    <property type="component" value="Unassembled WGS sequence"/>
</dbReference>
<proteinExistence type="predicted"/>
<feature type="chain" id="PRO_5032399665" evidence="1">
    <location>
        <begin position="41"/>
        <end position="516"/>
    </location>
</feature>
<protein>
    <submittedName>
        <fullName evidence="3">Transglutaminase domain-containing protein</fullName>
    </submittedName>
</protein>
<evidence type="ECO:0000313" key="4">
    <source>
        <dbReference type="Proteomes" id="UP000518300"/>
    </source>
</evidence>
<keyword evidence="1" id="KW-0732">Signal</keyword>
<dbReference type="Pfam" id="PF01841">
    <property type="entry name" value="Transglut_core"/>
    <property type="match status" value="1"/>
</dbReference>
<dbReference type="SMART" id="SM00460">
    <property type="entry name" value="TGc"/>
    <property type="match status" value="1"/>
</dbReference>
<sequence>MKTTAPSPVRRGVMMRPPRLTSLVAVSLCALLVGAPSARAQQPAPATAAPKAAAPAKAPLSDVVKAPRPKGGEYFGLYLMDKKVGWLFTDLELLPGEPARVKSTNQLVFKAMVGTRVSERTHREERIYEAAPGGRLLSFTVTQKGDGGDQTLVGTATPEGVRVVRKRPGRADEELPKLPPAKERVEDADGARVALLRKAKVDGFTLDGMDLRTYGVTTTVEPPEQRVVNGVKVKLGKASTLSEKEKVPVTAFVTQRGEMVLVDFGQTMQARKETEAVARRLDLVEVFGLTRVVLPRQLPDSARAVPGSVTLVVQGLPEKFREQNYRQKYKALPDGRVEVTLSAAAPAVRKPRPLTDPDGGENLESTLVVESNAPAIRELSKKIIGDEQDAYRAAQKVNAWVYRNLSKDYGASADRATDVLEQKRGDCTEHSLLAVALLRAAGIPSRRVDGVIYMVNEDQVPALYWHEWVEAYVGEWTQLDPTFNQPVADATHFAFGEEGNAEITPLIGALKVTDVK</sequence>
<dbReference type="InterPro" id="IPR002931">
    <property type="entry name" value="Transglutaminase-like"/>
</dbReference>
<dbReference type="PANTHER" id="PTHR33490:SF3">
    <property type="entry name" value="CONSERVED INTEGRAL MEMBRANE PROTEIN"/>
    <property type="match status" value="1"/>
</dbReference>
<evidence type="ECO:0000259" key="2">
    <source>
        <dbReference type="SMART" id="SM00460"/>
    </source>
</evidence>
<feature type="domain" description="Transglutaminase-like" evidence="2">
    <location>
        <begin position="419"/>
        <end position="483"/>
    </location>
</feature>
<evidence type="ECO:0000256" key="1">
    <source>
        <dbReference type="SAM" id="SignalP"/>
    </source>
</evidence>
<comment type="caution">
    <text evidence="3">The sequence shown here is derived from an EMBL/GenBank/DDBJ whole genome shotgun (WGS) entry which is preliminary data.</text>
</comment>
<dbReference type="Gene3D" id="3.10.620.30">
    <property type="match status" value="1"/>
</dbReference>
<accession>A0A848LEX1</accession>
<dbReference type="InterPro" id="IPR038765">
    <property type="entry name" value="Papain-like_cys_pep_sf"/>
</dbReference>
<feature type="signal peptide" evidence="1">
    <location>
        <begin position="1"/>
        <end position="40"/>
    </location>
</feature>
<dbReference type="SUPFAM" id="SSF54001">
    <property type="entry name" value="Cysteine proteinases"/>
    <property type="match status" value="1"/>
</dbReference>
<dbReference type="AlphaFoldDB" id="A0A848LEX1"/>
<evidence type="ECO:0000313" key="3">
    <source>
        <dbReference type="EMBL" id="NMO16964.1"/>
    </source>
</evidence>
<gene>
    <name evidence="3" type="ORF">HG543_19170</name>
</gene>
<name>A0A848LEX1_9BACT</name>